<proteinExistence type="predicted"/>
<dbReference type="Proteomes" id="UP000636518">
    <property type="component" value="Unassembled WGS sequence"/>
</dbReference>
<dbReference type="EMBL" id="JABWRB010000023">
    <property type="protein sequence ID" value="MBC3391565.1"/>
    <property type="molecule type" value="Genomic_DNA"/>
</dbReference>
<dbReference type="AlphaFoldDB" id="A0A923FGZ9"/>
<evidence type="ECO:0000313" key="2">
    <source>
        <dbReference type="EMBL" id="MBV4496380.1"/>
    </source>
</evidence>
<comment type="caution">
    <text evidence="1">The sequence shown here is derived from an EMBL/GenBank/DDBJ whole genome shotgun (WGS) entry which is preliminary data.</text>
</comment>
<evidence type="ECO:0000313" key="1">
    <source>
        <dbReference type="EMBL" id="MBC3391565.1"/>
    </source>
</evidence>
<reference evidence="1 3" key="1">
    <citation type="journal article" date="2020" name="Microorganisms">
        <title>Reliable Identification of Environmental Pseudomonas Isolates Using the rpoD Gene.</title>
        <authorList>
            <consortium name="The Broad Institute Genome Sequencing Platform"/>
            <person name="Girard L."/>
            <person name="Lood C."/>
            <person name="Rokni-Zadeh H."/>
            <person name="van Noort V."/>
            <person name="Lavigne R."/>
            <person name="De Mot R."/>
        </authorList>
    </citation>
    <scope>NUCLEOTIDE SEQUENCE</scope>
    <source>
        <strain evidence="1 3">SWRI12</strain>
    </source>
</reference>
<accession>A0A923FGZ9</accession>
<organism evidence="1">
    <name type="scientific">Pseudomonas zanjanensis</name>
    <dbReference type="NCBI Taxonomy" id="2745496"/>
    <lineage>
        <taxon>Bacteria</taxon>
        <taxon>Pseudomonadati</taxon>
        <taxon>Pseudomonadota</taxon>
        <taxon>Gammaproteobacteria</taxon>
        <taxon>Pseudomonadales</taxon>
        <taxon>Pseudomonadaceae</taxon>
        <taxon>Pseudomonas</taxon>
    </lineage>
</organism>
<dbReference type="Gene3D" id="1.10.3230.30">
    <property type="entry name" value="Phage gp6-like head-tail connector protein"/>
    <property type="match status" value="1"/>
</dbReference>
<evidence type="ECO:0000313" key="3">
    <source>
        <dbReference type="Proteomes" id="UP000636518"/>
    </source>
</evidence>
<name>A0A923FGZ9_9PSED</name>
<dbReference type="CDD" id="cd08054">
    <property type="entry name" value="gp6"/>
    <property type="match status" value="1"/>
</dbReference>
<keyword evidence="3" id="KW-1185">Reference proteome</keyword>
<sequence>MIELATLKMHLRVDGDEEDALIGAYLEAAKAHIEQHCDRRLVEANPVEPDEMGLTRDVEQALLLLVGHWYANREAVVMGGGPSAVPLAVDRLLWYRKRF</sequence>
<reference evidence="1" key="2">
    <citation type="submission" date="2020-07" db="EMBL/GenBank/DDBJ databases">
        <authorList>
            <person name="Lood C."/>
            <person name="Girard L."/>
        </authorList>
    </citation>
    <scope>NUCLEOTIDE SEQUENCE</scope>
    <source>
        <strain evidence="1">SWRI12</strain>
    </source>
</reference>
<protein>
    <submittedName>
        <fullName evidence="1 2">Head-tail connector protein</fullName>
    </submittedName>
</protein>
<dbReference type="Pfam" id="PF05135">
    <property type="entry name" value="Phage_connect_1"/>
    <property type="match status" value="1"/>
</dbReference>
<reference evidence="2" key="3">
    <citation type="submission" date="2021-06" db="EMBL/GenBank/DDBJ databases">
        <title>Updating the genus Pseudomonas: Description of 43 new species and partition of the Pseudomonas putida group.</title>
        <authorList>
            <person name="Girard L."/>
            <person name="Lood C."/>
            <person name="Vandamme P."/>
            <person name="Rokni-Zadeh H."/>
            <person name="Van Noort V."/>
            <person name="Hofte M."/>
            <person name="Lavigne R."/>
            <person name="De Mot R."/>
        </authorList>
    </citation>
    <scope>NUCLEOTIDE SEQUENCE</scope>
    <source>
        <strain evidence="2">SWRI12</strain>
    </source>
</reference>
<dbReference type="InterPro" id="IPR006450">
    <property type="entry name" value="Phage_HK97_gp6-like"/>
</dbReference>
<dbReference type="InterPro" id="IPR021146">
    <property type="entry name" value="Phage_gp6-like_head-tail"/>
</dbReference>
<dbReference type="NCBIfam" id="TIGR01560">
    <property type="entry name" value="put_DNA_pack"/>
    <property type="match status" value="1"/>
</dbReference>
<dbReference type="EMBL" id="JABWRB020000001">
    <property type="protein sequence ID" value="MBV4496380.1"/>
    <property type="molecule type" value="Genomic_DNA"/>
</dbReference>
<dbReference type="RefSeq" id="WP_186707479.1">
    <property type="nucleotide sequence ID" value="NZ_JABWRB020000001.1"/>
</dbReference>
<gene>
    <name evidence="2" type="ORF">HU715_013495</name>
    <name evidence="1" type="ORF">HU715_18065</name>
</gene>